<name>A0A6A5RAN8_9PLEO</name>
<protein>
    <submittedName>
        <fullName evidence="2">Uncharacterized protein</fullName>
    </submittedName>
</protein>
<accession>A0A6A5RAN8</accession>
<dbReference type="EMBL" id="ML978995">
    <property type="protein sequence ID" value="KAF1924258.1"/>
    <property type="molecule type" value="Genomic_DNA"/>
</dbReference>
<evidence type="ECO:0000256" key="1">
    <source>
        <dbReference type="SAM" id="MobiDB-lite"/>
    </source>
</evidence>
<dbReference type="GeneID" id="54351567"/>
<gene>
    <name evidence="2" type="ORF">M421DRAFT_424898</name>
</gene>
<dbReference type="AlphaFoldDB" id="A0A6A5RAN8"/>
<dbReference type="Proteomes" id="UP000800082">
    <property type="component" value="Unassembled WGS sequence"/>
</dbReference>
<evidence type="ECO:0000313" key="2">
    <source>
        <dbReference type="EMBL" id="KAF1924258.1"/>
    </source>
</evidence>
<feature type="region of interest" description="Disordered" evidence="1">
    <location>
        <begin position="1"/>
        <end position="74"/>
    </location>
</feature>
<sequence>MSTPPVTGPHDGERRKTLGRYVKRMSSVFKREKSSKSEPQASSVAAPTTSAAPSAVPREEAATQEVAKAQSIRQELPTDEPAAAPIAAAVHLTATTSVQALAPAPAPVSFTPVVDRNAMQLERARALFARYGLTLESDDLFKTGASAPLVPRVEKAIRMRVHRSCHKCGTLYGHDKVCMQCEHKRCKQCPRYPKKKTAGEKKEKEVAEQPKKKKVLTVTTRNGCELVYQPATQRVRRICHKCEAFFVPPTATTCESCNHVRCTKCPREPAKRNKWPSGYPGDVAADSEDDIEDELQLDQFRRIWRKPRRVVRWECEQCHSLFRQGSPQCPGCGHGRCDHCTRSPIKKLRQEESFDPAVVAAVEAKLRALGVDSDPPTSEPEHV</sequence>
<keyword evidence="3" id="KW-1185">Reference proteome</keyword>
<dbReference type="RefSeq" id="XP_033444511.1">
    <property type="nucleotide sequence ID" value="XM_033593899.1"/>
</dbReference>
<dbReference type="OrthoDB" id="5370011at2759"/>
<proteinExistence type="predicted"/>
<organism evidence="2 3">
    <name type="scientific">Didymella exigua CBS 183.55</name>
    <dbReference type="NCBI Taxonomy" id="1150837"/>
    <lineage>
        <taxon>Eukaryota</taxon>
        <taxon>Fungi</taxon>
        <taxon>Dikarya</taxon>
        <taxon>Ascomycota</taxon>
        <taxon>Pezizomycotina</taxon>
        <taxon>Dothideomycetes</taxon>
        <taxon>Pleosporomycetidae</taxon>
        <taxon>Pleosporales</taxon>
        <taxon>Pleosporineae</taxon>
        <taxon>Didymellaceae</taxon>
        <taxon>Didymella</taxon>
    </lineage>
</organism>
<reference evidence="2" key="1">
    <citation type="journal article" date="2020" name="Stud. Mycol.">
        <title>101 Dothideomycetes genomes: a test case for predicting lifestyles and emergence of pathogens.</title>
        <authorList>
            <person name="Haridas S."/>
            <person name="Albert R."/>
            <person name="Binder M."/>
            <person name="Bloem J."/>
            <person name="Labutti K."/>
            <person name="Salamov A."/>
            <person name="Andreopoulos B."/>
            <person name="Baker S."/>
            <person name="Barry K."/>
            <person name="Bills G."/>
            <person name="Bluhm B."/>
            <person name="Cannon C."/>
            <person name="Castanera R."/>
            <person name="Culley D."/>
            <person name="Daum C."/>
            <person name="Ezra D."/>
            <person name="Gonzalez J."/>
            <person name="Henrissat B."/>
            <person name="Kuo A."/>
            <person name="Liang C."/>
            <person name="Lipzen A."/>
            <person name="Lutzoni F."/>
            <person name="Magnuson J."/>
            <person name="Mondo S."/>
            <person name="Nolan M."/>
            <person name="Ohm R."/>
            <person name="Pangilinan J."/>
            <person name="Park H.-J."/>
            <person name="Ramirez L."/>
            <person name="Alfaro M."/>
            <person name="Sun H."/>
            <person name="Tritt A."/>
            <person name="Yoshinaga Y."/>
            <person name="Zwiers L.-H."/>
            <person name="Turgeon B."/>
            <person name="Goodwin S."/>
            <person name="Spatafora J."/>
            <person name="Crous P."/>
            <person name="Grigoriev I."/>
        </authorList>
    </citation>
    <scope>NUCLEOTIDE SEQUENCE</scope>
    <source>
        <strain evidence="2">CBS 183.55</strain>
    </source>
</reference>
<feature type="compositionally biased region" description="Low complexity" evidence="1">
    <location>
        <begin position="41"/>
        <end position="56"/>
    </location>
</feature>
<evidence type="ECO:0000313" key="3">
    <source>
        <dbReference type="Proteomes" id="UP000800082"/>
    </source>
</evidence>